<dbReference type="RefSeq" id="WP_196955921.1">
    <property type="nucleotide sequence ID" value="NZ_JADWYK010000009.1"/>
</dbReference>
<gene>
    <name evidence="8" type="ORF">I5L79_15215</name>
</gene>
<keyword evidence="4" id="KW-0472">Membrane</keyword>
<evidence type="ECO:0000313" key="9">
    <source>
        <dbReference type="Proteomes" id="UP000601099"/>
    </source>
</evidence>
<accession>A0ABS0L436</accession>
<dbReference type="SUPFAM" id="SSF48452">
    <property type="entry name" value="TPR-like"/>
    <property type="match status" value="1"/>
</dbReference>
<sequence length="530" mass="58545">MKNKFIRSVAAALLTVALSPLSSCVNELDQSPSYQANTETVYRDPAQIQQVLARLYATLAVSGQSGPSGQPDISGIDEGFSNYLRQYWGAQELTTDEAIIAWNDGNLPDYNRLAWNADNEFVRAMYDRIFYQVSLCNEFIRQTTTARLNERGISEENQATIRTYRAEARFLRALSYWHAIDMFGNVPFATEESTVGSTPPPQQSRKFVFDYIESELKAIDGELLAPKAVYARADKAAAWMLLSKLYLNAQVYTGQERNNDAAIYAAKVLDANAFALAPDYQSLFLADNDKTAARNEVIFPVTFDGQRTRTFGGMTFIVHAAVGGSMSPASFGLNGGWGGNRAKKNLVELFPGGATSTDDRALFYTAGQNLEINDIFTFTDGFAVTKFKNVTSNGVPGSDTEGNFPDTDFPMFRLADTYLMYAEAVLRGGAPVAGRTPLAAVNAVRTRANAEALASVDLDDILDERGRELYWEGHRRTDLIRFGKYTTASYVWPFKGGVKEGRGVEDFRVLFPIPTTDLVANPNLKQNTGY</sequence>
<dbReference type="InterPro" id="IPR012944">
    <property type="entry name" value="SusD_RagB_dom"/>
</dbReference>
<evidence type="ECO:0000313" key="8">
    <source>
        <dbReference type="EMBL" id="MBG8554905.1"/>
    </source>
</evidence>
<feature type="domain" description="RagB/SusD" evidence="7">
    <location>
        <begin position="359"/>
        <end position="530"/>
    </location>
</feature>
<keyword evidence="9" id="KW-1185">Reference proteome</keyword>
<dbReference type="InterPro" id="IPR011990">
    <property type="entry name" value="TPR-like_helical_dom_sf"/>
</dbReference>
<reference evidence="8 9" key="1">
    <citation type="submission" date="2020-11" db="EMBL/GenBank/DDBJ databases">
        <title>Hymenobacter sp.</title>
        <authorList>
            <person name="Kim M.K."/>
        </authorList>
    </citation>
    <scope>NUCLEOTIDE SEQUENCE [LARGE SCALE GENOMIC DNA]</scope>
    <source>
        <strain evidence="8 9">BT594</strain>
    </source>
</reference>
<evidence type="ECO:0000256" key="2">
    <source>
        <dbReference type="ARBA" id="ARBA00006275"/>
    </source>
</evidence>
<name>A0ABS0L436_9BACT</name>
<dbReference type="Gene3D" id="1.25.40.10">
    <property type="entry name" value="Tetratricopeptide repeat domain"/>
    <property type="match status" value="1"/>
</dbReference>
<dbReference type="Gene3D" id="1.25.40.390">
    <property type="match status" value="1"/>
</dbReference>
<evidence type="ECO:0000256" key="1">
    <source>
        <dbReference type="ARBA" id="ARBA00004442"/>
    </source>
</evidence>
<evidence type="ECO:0000256" key="3">
    <source>
        <dbReference type="ARBA" id="ARBA00022729"/>
    </source>
</evidence>
<comment type="subcellular location">
    <subcellularLocation>
        <location evidence="1">Cell outer membrane</location>
    </subcellularLocation>
</comment>
<dbReference type="Proteomes" id="UP000601099">
    <property type="component" value="Unassembled WGS sequence"/>
</dbReference>
<evidence type="ECO:0000256" key="4">
    <source>
        <dbReference type="ARBA" id="ARBA00023136"/>
    </source>
</evidence>
<evidence type="ECO:0000256" key="5">
    <source>
        <dbReference type="ARBA" id="ARBA00023237"/>
    </source>
</evidence>
<protein>
    <submittedName>
        <fullName evidence="8">RagB/SusD family nutrient uptake outer membrane protein</fullName>
    </submittedName>
</protein>
<proteinExistence type="inferred from homology"/>
<evidence type="ECO:0000256" key="6">
    <source>
        <dbReference type="SAM" id="SignalP"/>
    </source>
</evidence>
<feature type="signal peptide" evidence="6">
    <location>
        <begin position="1"/>
        <end position="25"/>
    </location>
</feature>
<evidence type="ECO:0000259" key="7">
    <source>
        <dbReference type="Pfam" id="PF07980"/>
    </source>
</evidence>
<dbReference type="Pfam" id="PF07980">
    <property type="entry name" value="SusD_RagB"/>
    <property type="match status" value="1"/>
</dbReference>
<comment type="similarity">
    <text evidence="2">Belongs to the SusD family.</text>
</comment>
<keyword evidence="3 6" id="KW-0732">Signal</keyword>
<keyword evidence="5" id="KW-0998">Cell outer membrane</keyword>
<dbReference type="EMBL" id="JADWYK010000009">
    <property type="protein sequence ID" value="MBG8554905.1"/>
    <property type="molecule type" value="Genomic_DNA"/>
</dbReference>
<dbReference type="Gene3D" id="1.10.3780.10">
    <property type="entry name" value="SusD-like"/>
    <property type="match status" value="1"/>
</dbReference>
<dbReference type="CDD" id="cd08977">
    <property type="entry name" value="SusD"/>
    <property type="match status" value="1"/>
</dbReference>
<feature type="chain" id="PRO_5046265895" evidence="6">
    <location>
        <begin position="26"/>
        <end position="530"/>
    </location>
</feature>
<comment type="caution">
    <text evidence="8">The sequence shown here is derived from an EMBL/GenBank/DDBJ whole genome shotgun (WGS) entry which is preliminary data.</text>
</comment>
<organism evidence="8 9">
    <name type="scientific">Hymenobacter guriensis</name>
    <dbReference type="NCBI Taxonomy" id="2793065"/>
    <lineage>
        <taxon>Bacteria</taxon>
        <taxon>Pseudomonadati</taxon>
        <taxon>Bacteroidota</taxon>
        <taxon>Cytophagia</taxon>
        <taxon>Cytophagales</taxon>
        <taxon>Hymenobacteraceae</taxon>
        <taxon>Hymenobacter</taxon>
    </lineage>
</organism>